<dbReference type="InterPro" id="IPR002397">
    <property type="entry name" value="Cyt_P450_B"/>
</dbReference>
<keyword evidence="4 7" id="KW-0560">Oxidoreductase</keyword>
<evidence type="ECO:0000256" key="3">
    <source>
        <dbReference type="ARBA" id="ARBA00022723"/>
    </source>
</evidence>
<dbReference type="PANTHER" id="PTHR46696:SF1">
    <property type="entry name" value="CYTOCHROME P450 YJIB-RELATED"/>
    <property type="match status" value="1"/>
</dbReference>
<keyword evidence="2 7" id="KW-0349">Heme</keyword>
<evidence type="ECO:0000313" key="8">
    <source>
        <dbReference type="EMBL" id="ADV67574.1"/>
    </source>
</evidence>
<comment type="similarity">
    <text evidence="1 7">Belongs to the cytochrome P450 family.</text>
</comment>
<evidence type="ECO:0000256" key="6">
    <source>
        <dbReference type="ARBA" id="ARBA00023033"/>
    </source>
</evidence>
<dbReference type="EC" id="1.11.1.7" evidence="8"/>
<dbReference type="PANTHER" id="PTHR46696">
    <property type="entry name" value="P450, PUTATIVE (EUROFUNG)-RELATED"/>
    <property type="match status" value="1"/>
</dbReference>
<proteinExistence type="inferred from homology"/>
<dbReference type="FunFam" id="1.10.630.10:FF:000018">
    <property type="entry name" value="Cytochrome P450 monooxygenase"/>
    <property type="match status" value="1"/>
</dbReference>
<dbReference type="Gene3D" id="1.10.630.10">
    <property type="entry name" value="Cytochrome P450"/>
    <property type="match status" value="1"/>
</dbReference>
<keyword evidence="9" id="KW-1185">Reference proteome</keyword>
<keyword evidence="6 7" id="KW-0503">Monooxygenase</keyword>
<evidence type="ECO:0000256" key="7">
    <source>
        <dbReference type="RuleBase" id="RU000461"/>
    </source>
</evidence>
<dbReference type="CDD" id="cd11029">
    <property type="entry name" value="CYP107-like"/>
    <property type="match status" value="1"/>
</dbReference>
<dbReference type="InterPro" id="IPR017972">
    <property type="entry name" value="Cyt_P450_CS"/>
</dbReference>
<dbReference type="GO" id="GO:0005506">
    <property type="term" value="F:iron ion binding"/>
    <property type="evidence" value="ECO:0007669"/>
    <property type="project" value="InterPro"/>
</dbReference>
<keyword evidence="3 7" id="KW-0479">Metal-binding</keyword>
<dbReference type="AlphaFoldDB" id="E8U935"/>
<sequence length="405" mass="45889">MSHTTHPPLFSAAFKTDPYPTYAHFRDTQPVRRETLPDGRPLWLVTRYDDVIAAFKDPRLVKNPASAMPPEALSQLPRGREAFRVLSHHMLSSDPPDHTRLRRLVSRAFTPRYVEQMRPRVQAIADDLIDRMAEGNQGDLIEQLAFPLPITVISDMLGVPHEDRERFRTWSNIIVSVNPFEPQTFQSTADDLVAFTQYFRDLIAEKRARPTDDLTSELIHATDEGDALNEDELLSMMFLLLVAGHETTVNLIGNGTLALLTHPDQLAHLRADPTLIESAVEELLRYDGPVETSTMRWAAEDVQLGGATIPRGEAVLVVIASADRDPERFKRPEDLDITRAMNRHVAFGHGIHYCLGAPLARLEGQVAIGTLLQRFPDLRLDVRPEELQWRPGMLIRGLWHLPVRW</sequence>
<evidence type="ECO:0000256" key="1">
    <source>
        <dbReference type="ARBA" id="ARBA00010617"/>
    </source>
</evidence>
<evidence type="ECO:0000256" key="5">
    <source>
        <dbReference type="ARBA" id="ARBA00023004"/>
    </source>
</evidence>
<dbReference type="EMBL" id="CP002454">
    <property type="protein sequence ID" value="ADV67574.1"/>
    <property type="molecule type" value="Genomic_DNA"/>
</dbReference>
<dbReference type="SUPFAM" id="SSF48264">
    <property type="entry name" value="Cytochrome P450"/>
    <property type="match status" value="1"/>
</dbReference>
<protein>
    <submittedName>
        <fullName evidence="8">Peroxidase</fullName>
        <ecNumber evidence="8">1.11.1.7</ecNumber>
    </submittedName>
</protein>
<dbReference type="PROSITE" id="PS00086">
    <property type="entry name" value="CYTOCHROME_P450"/>
    <property type="match status" value="1"/>
</dbReference>
<dbReference type="InterPro" id="IPR036396">
    <property type="entry name" value="Cyt_P450_sf"/>
</dbReference>
<dbReference type="RefSeq" id="WP_013557079.1">
    <property type="nucleotide sequence ID" value="NC_014958.1"/>
</dbReference>
<dbReference type="HOGENOM" id="CLU_033716_1_0_0"/>
<evidence type="ECO:0000256" key="4">
    <source>
        <dbReference type="ARBA" id="ARBA00023002"/>
    </source>
</evidence>
<dbReference type="GO" id="GO:0140825">
    <property type="term" value="F:lactoperoxidase activity"/>
    <property type="evidence" value="ECO:0007669"/>
    <property type="project" value="UniProtKB-EC"/>
</dbReference>
<gene>
    <name evidence="8" type="ordered locus">Deima_1929</name>
</gene>
<accession>E8U935</accession>
<dbReference type="GO" id="GO:0016705">
    <property type="term" value="F:oxidoreductase activity, acting on paired donors, with incorporation or reduction of molecular oxygen"/>
    <property type="evidence" value="ECO:0007669"/>
    <property type="project" value="InterPro"/>
</dbReference>
<reference evidence="8 9" key="1">
    <citation type="journal article" date="2011" name="Stand. Genomic Sci.">
        <title>Complete genome sequence of Deinococcus maricopensis type strain (LB-34).</title>
        <authorList>
            <person name="Pukall R."/>
            <person name="Zeytun A."/>
            <person name="Lucas S."/>
            <person name="Lapidus A."/>
            <person name="Hammon N."/>
            <person name="Deshpande S."/>
            <person name="Nolan M."/>
            <person name="Cheng J.F."/>
            <person name="Pitluck S."/>
            <person name="Liolios K."/>
            <person name="Pagani I."/>
            <person name="Mikhailova N."/>
            <person name="Ivanova N."/>
            <person name="Mavromatis K."/>
            <person name="Pati A."/>
            <person name="Tapia R."/>
            <person name="Han C."/>
            <person name="Goodwin L."/>
            <person name="Chen A."/>
            <person name="Palaniappan K."/>
            <person name="Land M."/>
            <person name="Hauser L."/>
            <person name="Chang Y.J."/>
            <person name="Jeffries C.D."/>
            <person name="Brambilla E.M."/>
            <person name="Rohde M."/>
            <person name="Goker M."/>
            <person name="Detter J.C."/>
            <person name="Woyke T."/>
            <person name="Bristow J."/>
            <person name="Eisen J.A."/>
            <person name="Markowitz V."/>
            <person name="Hugenholtz P."/>
            <person name="Kyrpides N.C."/>
            <person name="Klenk H.P."/>
        </authorList>
    </citation>
    <scope>NUCLEOTIDE SEQUENCE [LARGE SCALE GENOMIC DNA]</scope>
    <source>
        <strain evidence="9">DSM 21211 / LMG 22137 / NRRL B-23946 / LB-34</strain>
    </source>
</reference>
<evidence type="ECO:0000256" key="2">
    <source>
        <dbReference type="ARBA" id="ARBA00022617"/>
    </source>
</evidence>
<organism evidence="8 9">
    <name type="scientific">Deinococcus maricopensis (strain DSM 21211 / LMG 22137 / NRRL B-23946 / LB-34)</name>
    <dbReference type="NCBI Taxonomy" id="709986"/>
    <lineage>
        <taxon>Bacteria</taxon>
        <taxon>Thermotogati</taxon>
        <taxon>Deinococcota</taxon>
        <taxon>Deinococci</taxon>
        <taxon>Deinococcales</taxon>
        <taxon>Deinococcaceae</taxon>
        <taxon>Deinococcus</taxon>
    </lineage>
</organism>
<dbReference type="Pfam" id="PF00067">
    <property type="entry name" value="p450"/>
    <property type="match status" value="1"/>
</dbReference>
<dbReference type="eggNOG" id="COG2124">
    <property type="taxonomic scope" value="Bacteria"/>
</dbReference>
<keyword evidence="5 7" id="KW-0408">Iron</keyword>
<dbReference type="InterPro" id="IPR001128">
    <property type="entry name" value="Cyt_P450"/>
</dbReference>
<dbReference type="PRINTS" id="PR00359">
    <property type="entry name" value="BP450"/>
</dbReference>
<dbReference type="GO" id="GO:0020037">
    <property type="term" value="F:heme binding"/>
    <property type="evidence" value="ECO:0007669"/>
    <property type="project" value="InterPro"/>
</dbReference>
<reference evidence="9" key="2">
    <citation type="submission" date="2011-01" db="EMBL/GenBank/DDBJ databases">
        <title>The complete genome of Deinococcus maricopensis DSM 21211.</title>
        <authorList>
            <consortium name="US DOE Joint Genome Institute (JGI-PGF)"/>
            <person name="Lucas S."/>
            <person name="Copeland A."/>
            <person name="Lapidus A."/>
            <person name="Goodwin L."/>
            <person name="Pitluck S."/>
            <person name="Kyrpides N."/>
            <person name="Mavromatis K."/>
            <person name="Pagani I."/>
            <person name="Ivanova N."/>
            <person name="Ovchinnikova G."/>
            <person name="Zeytun A."/>
            <person name="Detter J.C."/>
            <person name="Han C."/>
            <person name="Land M."/>
            <person name="Hauser L."/>
            <person name="Markowitz V."/>
            <person name="Cheng J.-F."/>
            <person name="Hugenholtz P."/>
            <person name="Woyke T."/>
            <person name="Wu D."/>
            <person name="Pukall R."/>
            <person name="Gehrich-Schroeter G."/>
            <person name="Brambilla E."/>
            <person name="Klenk H.-P."/>
            <person name="Eisen J.A."/>
        </authorList>
    </citation>
    <scope>NUCLEOTIDE SEQUENCE [LARGE SCALE GENOMIC DNA]</scope>
    <source>
        <strain evidence="9">DSM 21211 / LMG 22137 / NRRL B-23946 / LB-34</strain>
    </source>
</reference>
<dbReference type="OrthoDB" id="9801155at2"/>
<keyword evidence="8" id="KW-0575">Peroxidase</keyword>
<dbReference type="GO" id="GO:0004497">
    <property type="term" value="F:monooxygenase activity"/>
    <property type="evidence" value="ECO:0007669"/>
    <property type="project" value="UniProtKB-KW"/>
</dbReference>
<evidence type="ECO:0000313" key="9">
    <source>
        <dbReference type="Proteomes" id="UP000008635"/>
    </source>
</evidence>
<name>E8U935_DEIML</name>
<dbReference type="STRING" id="709986.Deima_1929"/>
<dbReference type="KEGG" id="dmr:Deima_1929"/>
<dbReference type="Proteomes" id="UP000008635">
    <property type="component" value="Chromosome"/>
</dbReference>